<evidence type="ECO:0000259" key="2">
    <source>
        <dbReference type="Pfam" id="PF04536"/>
    </source>
</evidence>
<sequence>MQRIHRAAAGCPHCGFTLADADAIFGADEVGLRALTDAAGLLRRDEQRRVEQAMWDFNRRFPQLFIAVHTGSFSGVANLRQFGFWLLNRGAFEDVPVDRPNEAGVLIAIDAEAKAAGITFGYLLDPFLEEEDTFLCLSRAHSYWLEGRFADGLVKAIEQLESLLKKRCRQARRNPAKFERRVARPPQVDHLVQKIRRGRQTGSTLTENEEARR</sequence>
<gene>
    <name evidence="3" type="ORF">KBB96_02945</name>
</gene>
<evidence type="ECO:0000313" key="4">
    <source>
        <dbReference type="Proteomes" id="UP000676169"/>
    </source>
</evidence>
<dbReference type="Proteomes" id="UP000676169">
    <property type="component" value="Chromosome"/>
</dbReference>
<dbReference type="Pfam" id="PF04536">
    <property type="entry name" value="TPM_phosphatase"/>
    <property type="match status" value="1"/>
</dbReference>
<feature type="domain" description="TPM" evidence="2">
    <location>
        <begin position="36"/>
        <end position="161"/>
    </location>
</feature>
<keyword evidence="4" id="KW-1185">Reference proteome</keyword>
<dbReference type="Gene3D" id="3.10.310.50">
    <property type="match status" value="1"/>
</dbReference>
<dbReference type="InterPro" id="IPR007621">
    <property type="entry name" value="TPM_dom"/>
</dbReference>
<accession>A0A975J0N6</accession>
<dbReference type="RefSeq" id="WP_211632078.1">
    <property type="nucleotide sequence ID" value="NZ_CP073100.1"/>
</dbReference>
<dbReference type="KEGG" id="lamb:KBB96_02945"/>
<dbReference type="AlphaFoldDB" id="A0A975J0N6"/>
<evidence type="ECO:0000313" key="3">
    <source>
        <dbReference type="EMBL" id="QUE51855.1"/>
    </source>
</evidence>
<feature type="region of interest" description="Disordered" evidence="1">
    <location>
        <begin position="194"/>
        <end position="213"/>
    </location>
</feature>
<evidence type="ECO:0000256" key="1">
    <source>
        <dbReference type="SAM" id="MobiDB-lite"/>
    </source>
</evidence>
<dbReference type="EMBL" id="CP073100">
    <property type="protein sequence ID" value="QUE51855.1"/>
    <property type="molecule type" value="Genomic_DNA"/>
</dbReference>
<proteinExistence type="predicted"/>
<protein>
    <recommendedName>
        <fullName evidence="2">TPM domain-containing protein</fullName>
    </recommendedName>
</protein>
<name>A0A975J0N6_9BACT</name>
<organism evidence="3 4">
    <name type="scientific">Luteolibacter ambystomatis</name>
    <dbReference type="NCBI Taxonomy" id="2824561"/>
    <lineage>
        <taxon>Bacteria</taxon>
        <taxon>Pseudomonadati</taxon>
        <taxon>Verrucomicrobiota</taxon>
        <taxon>Verrucomicrobiia</taxon>
        <taxon>Verrucomicrobiales</taxon>
        <taxon>Verrucomicrobiaceae</taxon>
        <taxon>Luteolibacter</taxon>
    </lineage>
</organism>
<reference evidence="3" key="1">
    <citation type="submission" date="2021-04" db="EMBL/GenBank/DDBJ databases">
        <title>Luteolibacter sp. 32A isolated from the skin of an Anderson's salamander (Ambystoma andersonii).</title>
        <authorList>
            <person name="Spergser J."/>
            <person name="Busse H.-J."/>
        </authorList>
    </citation>
    <scope>NUCLEOTIDE SEQUENCE</scope>
    <source>
        <strain evidence="3">32A</strain>
    </source>
</reference>